<dbReference type="EMBL" id="FLRA01000005">
    <property type="protein sequence ID" value="SBT16950.1"/>
    <property type="molecule type" value="Genomic_DNA"/>
</dbReference>
<dbReference type="EMBL" id="FLRB01000015">
    <property type="protein sequence ID" value="SBT22099.1"/>
    <property type="molecule type" value="Genomic_DNA"/>
</dbReference>
<dbReference type="InterPro" id="IPR011078">
    <property type="entry name" value="PyrdxlP_homeostasis"/>
</dbReference>
<feature type="domain" description="Alanine racemase N-terminal" evidence="5">
    <location>
        <begin position="7"/>
        <end position="226"/>
    </location>
</feature>
<organism evidence="6 9">
    <name type="scientific">Marinomonas gallaica</name>
    <dbReference type="NCBI Taxonomy" id="1806667"/>
    <lineage>
        <taxon>Bacteria</taxon>
        <taxon>Pseudomonadati</taxon>
        <taxon>Pseudomonadota</taxon>
        <taxon>Gammaproteobacteria</taxon>
        <taxon>Oceanospirillales</taxon>
        <taxon>Oceanospirillaceae</taxon>
        <taxon>Marinomonas</taxon>
    </lineage>
</organism>
<dbReference type="Gene3D" id="3.20.20.10">
    <property type="entry name" value="Alanine racemase"/>
    <property type="match status" value="1"/>
</dbReference>
<dbReference type="PANTHER" id="PTHR10146">
    <property type="entry name" value="PROLINE SYNTHETASE CO-TRANSCRIBED BACTERIAL HOMOLOG PROTEIN"/>
    <property type="match status" value="1"/>
</dbReference>
<accession>A0A1C3JPE8</accession>
<evidence type="ECO:0000313" key="6">
    <source>
        <dbReference type="EMBL" id="SBT16950.1"/>
    </source>
</evidence>
<dbReference type="GO" id="GO:0030170">
    <property type="term" value="F:pyridoxal phosphate binding"/>
    <property type="evidence" value="ECO:0007669"/>
    <property type="project" value="UniProtKB-UniRule"/>
</dbReference>
<dbReference type="InterPro" id="IPR029066">
    <property type="entry name" value="PLP-binding_barrel"/>
</dbReference>
<evidence type="ECO:0000313" key="8">
    <source>
        <dbReference type="Proteomes" id="UP000092840"/>
    </source>
</evidence>
<name>A0A1C3JPE8_9GAMM</name>
<dbReference type="Proteomes" id="UP000092871">
    <property type="component" value="Unassembled WGS sequence"/>
</dbReference>
<dbReference type="NCBIfam" id="TIGR00044">
    <property type="entry name" value="YggS family pyridoxal phosphate-dependent enzyme"/>
    <property type="match status" value="1"/>
</dbReference>
<keyword evidence="8" id="KW-1185">Reference proteome</keyword>
<evidence type="ECO:0000256" key="3">
    <source>
        <dbReference type="PIRSR" id="PIRSR004848-1"/>
    </source>
</evidence>
<dbReference type="InterPro" id="IPR001608">
    <property type="entry name" value="Ala_racemase_N"/>
</dbReference>
<dbReference type="AlphaFoldDB" id="A0A1C3JPE8"/>
<feature type="modified residue" description="N6-(pyridoxal phosphate)lysine" evidence="2 3">
    <location>
        <position position="35"/>
    </location>
</feature>
<evidence type="ECO:0000259" key="5">
    <source>
        <dbReference type="Pfam" id="PF01168"/>
    </source>
</evidence>
<comment type="function">
    <text evidence="2">Pyridoxal 5'-phosphate (PLP)-binding protein, which is involved in PLP homeostasis.</text>
</comment>
<dbReference type="CDD" id="cd06824">
    <property type="entry name" value="PLPDE_III_Yggs_like"/>
    <property type="match status" value="1"/>
</dbReference>
<comment type="cofactor">
    <cofactor evidence="3">
        <name>pyridoxal 5'-phosphate</name>
        <dbReference type="ChEBI" id="CHEBI:597326"/>
    </cofactor>
</comment>
<protein>
    <recommendedName>
        <fullName evidence="2">Pyridoxal phosphate homeostasis protein</fullName>
        <shortName evidence="2">PLP homeostasis protein</shortName>
    </recommendedName>
</protein>
<gene>
    <name evidence="6" type="ORF">MGA5115_01036</name>
    <name evidence="7" type="ORF">MGA5116_02712</name>
</gene>
<evidence type="ECO:0000256" key="2">
    <source>
        <dbReference type="HAMAP-Rule" id="MF_02087"/>
    </source>
</evidence>
<evidence type="ECO:0000256" key="1">
    <source>
        <dbReference type="ARBA" id="ARBA00022898"/>
    </source>
</evidence>
<dbReference type="PANTHER" id="PTHR10146:SF14">
    <property type="entry name" value="PYRIDOXAL PHOSPHATE HOMEOSTASIS PROTEIN"/>
    <property type="match status" value="1"/>
</dbReference>
<reference evidence="6 9" key="1">
    <citation type="submission" date="2016-06" db="EMBL/GenBank/DDBJ databases">
        <authorList>
            <person name="Kjaerup R.B."/>
            <person name="Dalgaard T.S."/>
            <person name="Juul-Madsen H.R."/>
        </authorList>
    </citation>
    <scope>NUCLEOTIDE SEQUENCE [LARGE SCALE GENOMIC DNA]</scope>
    <source>
        <strain evidence="6 9">CECT 5115</strain>
    </source>
</reference>
<keyword evidence="1 2" id="KW-0663">Pyridoxal phosphate</keyword>
<dbReference type="Proteomes" id="UP000092840">
    <property type="component" value="Unassembled WGS sequence"/>
</dbReference>
<dbReference type="PIRSF" id="PIRSF004848">
    <property type="entry name" value="YBL036c_PLPDEIII"/>
    <property type="match status" value="1"/>
</dbReference>
<evidence type="ECO:0000313" key="7">
    <source>
        <dbReference type="EMBL" id="SBT22099.1"/>
    </source>
</evidence>
<evidence type="ECO:0000256" key="4">
    <source>
        <dbReference type="RuleBase" id="RU004514"/>
    </source>
</evidence>
<dbReference type="PROSITE" id="PS01211">
    <property type="entry name" value="UPF0001"/>
    <property type="match status" value="1"/>
</dbReference>
<comment type="similarity">
    <text evidence="2 4">Belongs to the pyridoxal phosphate-binding protein YggS/PROSC family.</text>
</comment>
<proteinExistence type="inferred from homology"/>
<dbReference type="HAMAP" id="MF_02087">
    <property type="entry name" value="PLP_homeostasis"/>
    <property type="match status" value="1"/>
</dbReference>
<evidence type="ECO:0000313" key="9">
    <source>
        <dbReference type="Proteomes" id="UP000092871"/>
    </source>
</evidence>
<dbReference type="Pfam" id="PF01168">
    <property type="entry name" value="Ala_racemase_N"/>
    <property type="match status" value="1"/>
</dbReference>
<dbReference type="FunFam" id="3.20.20.10:FF:000018">
    <property type="entry name" value="Pyridoxal phosphate homeostasis protein"/>
    <property type="match status" value="1"/>
</dbReference>
<reference evidence="7 8" key="2">
    <citation type="submission" date="2016-06" db="EMBL/GenBank/DDBJ databases">
        <authorList>
            <person name="Rodrigo-Torres L."/>
            <person name="Arahal D.R."/>
        </authorList>
    </citation>
    <scope>NUCLEOTIDE SEQUENCE [LARGE SCALE GENOMIC DNA]</scope>
    <source>
        <strain evidence="7 8">CECT 5116</strain>
    </source>
</reference>
<dbReference type="SUPFAM" id="SSF51419">
    <property type="entry name" value="PLP-binding barrel"/>
    <property type="match status" value="1"/>
</dbReference>
<sequence>MSVAENLKHVRQEIVALEQRFDRTSDSVRLLAVSKTKPLADIEAAYAAGQRMFGENYVQEAVDKHEHLSHLSDIEWHFIGPIQSNKSRQIAETMAWVHTIDREKIAHRLSEQRPVERLPLNVLIQVNISGEASKSGILLEQLDDMVSLIQQLPNIKLRGLMAIPAPQTSEADQIQVYAPLYQAFKALQQQDCDIDTLSIGMSGDMAAAIASGSTMVRVGTAIFGARNYTS</sequence>